<dbReference type="AlphaFoldDB" id="A0A7S4J8S1"/>
<name>A0A7S4J8S1_GUITH</name>
<protein>
    <submittedName>
        <fullName evidence="1">Uncharacterized protein</fullName>
    </submittedName>
</protein>
<accession>A0A7S4J8S1</accession>
<proteinExistence type="predicted"/>
<reference evidence="1" key="1">
    <citation type="submission" date="2021-01" db="EMBL/GenBank/DDBJ databases">
        <authorList>
            <person name="Corre E."/>
            <person name="Pelletier E."/>
            <person name="Niang G."/>
            <person name="Scheremetjew M."/>
            <person name="Finn R."/>
            <person name="Kale V."/>
            <person name="Holt S."/>
            <person name="Cochrane G."/>
            <person name="Meng A."/>
            <person name="Brown T."/>
            <person name="Cohen L."/>
        </authorList>
    </citation>
    <scope>NUCLEOTIDE SEQUENCE</scope>
    <source>
        <strain evidence="1">CCMP 2712</strain>
    </source>
</reference>
<evidence type="ECO:0000313" key="1">
    <source>
        <dbReference type="EMBL" id="CAE2255508.1"/>
    </source>
</evidence>
<dbReference type="EMBL" id="HBKN01004429">
    <property type="protein sequence ID" value="CAE2255508.1"/>
    <property type="molecule type" value="Transcribed_RNA"/>
</dbReference>
<sequence>MSSSKRLHPRHGSHARVTSLGQVSLVLNACLSKRASCHAANKVGTRIDGHGTNTTQHSSLLLSIHIVLLNAASHLKAGKGFLLKLLPSCFFHPSLLVPMIIHSDRSSFPRTLHNSALNLV</sequence>
<gene>
    <name evidence="1" type="ORF">GTHE00462_LOCUS3697</name>
</gene>
<organism evidence="1">
    <name type="scientific">Guillardia theta</name>
    <name type="common">Cryptophyte</name>
    <name type="synonym">Cryptomonas phi</name>
    <dbReference type="NCBI Taxonomy" id="55529"/>
    <lineage>
        <taxon>Eukaryota</taxon>
        <taxon>Cryptophyceae</taxon>
        <taxon>Pyrenomonadales</taxon>
        <taxon>Geminigeraceae</taxon>
        <taxon>Guillardia</taxon>
    </lineage>
</organism>